<dbReference type="PANTHER" id="PTHR43283">
    <property type="entry name" value="BETA-LACTAMASE-RELATED"/>
    <property type="match status" value="1"/>
</dbReference>
<proteinExistence type="predicted"/>
<dbReference type="KEGG" id="rgu:A4W93_03730"/>
<accession>A0A1W6L4I3</accession>
<dbReference type="InterPro" id="IPR012338">
    <property type="entry name" value="Beta-lactam/transpept-like"/>
</dbReference>
<dbReference type="PANTHER" id="PTHR43283:SF7">
    <property type="entry name" value="BETA-LACTAMASE-RELATED DOMAIN-CONTAINING PROTEIN"/>
    <property type="match status" value="1"/>
</dbReference>
<dbReference type="AlphaFoldDB" id="A0A1W6L4I3"/>
<dbReference type="InterPro" id="IPR050789">
    <property type="entry name" value="Diverse_Enzym_Activities"/>
</dbReference>
<dbReference type="RefSeq" id="WP_085749338.1">
    <property type="nucleotide sequence ID" value="NZ_BSPR01000002.1"/>
</dbReference>
<dbReference type="STRING" id="946333.A4W93_03730"/>
<evidence type="ECO:0000313" key="4">
    <source>
        <dbReference type="Proteomes" id="UP000193427"/>
    </source>
</evidence>
<dbReference type="InterPro" id="IPR001466">
    <property type="entry name" value="Beta-lactam-related"/>
</dbReference>
<evidence type="ECO:0000259" key="2">
    <source>
        <dbReference type="Pfam" id="PF00144"/>
    </source>
</evidence>
<dbReference type="PROSITE" id="PS51257">
    <property type="entry name" value="PROKAR_LIPOPROTEIN"/>
    <property type="match status" value="1"/>
</dbReference>
<keyword evidence="4" id="KW-1185">Reference proteome</keyword>
<dbReference type="Proteomes" id="UP000193427">
    <property type="component" value="Chromosome"/>
</dbReference>
<feature type="domain" description="Beta-lactamase-related" evidence="2">
    <location>
        <begin position="151"/>
        <end position="460"/>
    </location>
</feature>
<evidence type="ECO:0000313" key="3">
    <source>
        <dbReference type="EMBL" id="ARN19097.1"/>
    </source>
</evidence>
<dbReference type="Pfam" id="PF00144">
    <property type="entry name" value="Beta-lactamase"/>
    <property type="match status" value="1"/>
</dbReference>
<dbReference type="Gene3D" id="3.40.710.10">
    <property type="entry name" value="DD-peptidase/beta-lactamase superfamily"/>
    <property type="match status" value="1"/>
</dbReference>
<dbReference type="SUPFAM" id="SSF56601">
    <property type="entry name" value="beta-lactamase/transpeptidase-like"/>
    <property type="match status" value="1"/>
</dbReference>
<dbReference type="OrthoDB" id="8582986at2"/>
<name>A0A1W6L4I3_9BURK</name>
<organism evidence="3 4">
    <name type="scientific">Piscinibacter gummiphilus</name>
    <dbReference type="NCBI Taxonomy" id="946333"/>
    <lineage>
        <taxon>Bacteria</taxon>
        <taxon>Pseudomonadati</taxon>
        <taxon>Pseudomonadota</taxon>
        <taxon>Betaproteobacteria</taxon>
        <taxon>Burkholderiales</taxon>
        <taxon>Sphaerotilaceae</taxon>
        <taxon>Piscinibacter</taxon>
    </lineage>
</organism>
<feature type="signal peptide" evidence="1">
    <location>
        <begin position="1"/>
        <end position="25"/>
    </location>
</feature>
<protein>
    <recommendedName>
        <fullName evidence="2">Beta-lactamase-related domain-containing protein</fullName>
    </recommendedName>
</protein>
<sequence>MPVLPTRLTPRTGTVLLSLSLTACAAGPTAPMRIAAGLTSQQLCTGVFTSAQPPAQVLSENVLGLPGMAWTEPLLSYDVDRDTRRVSARFAGGFARQSTWLDGYGCVLLPEGGAPPAFGALPPVAYESPWPALDAAAPVEPAPGPWRDLLDRAFTDTPAPPHHRTKAVLVVHRDRIVAERYAPGHGIDTAMPSWSVAKSISHALTGTAVAAGRVAPDGPTGLPMWGAPGDPRAAITVDMLLRQTSGLALTHRPTAFDPSTRMKYLEADPAAFAEATPLDVAPGTRWRYADGHFTLLSRVLRDRLGGHAEDVVRHARTTLFGPLGMARTTIEFDVTGTPLGAHAFSASARDYARLGLLYLHDGVAGGRRVLPAGWVDRARTATPGTGYGAGFYVNVADGDVPGWGVPWGLPHAPRDTFFARGFMGQYIVIVPSLDLVVVRLGPSQVEGDDVRFMDAVMRDAVAALGK</sequence>
<keyword evidence="1" id="KW-0732">Signal</keyword>
<dbReference type="EMBL" id="CP015118">
    <property type="protein sequence ID" value="ARN19097.1"/>
    <property type="molecule type" value="Genomic_DNA"/>
</dbReference>
<gene>
    <name evidence="3" type="ORF">A4W93_03730</name>
</gene>
<reference evidence="3 4" key="1">
    <citation type="submission" date="2016-04" db="EMBL/GenBank/DDBJ databases">
        <title>Complete genome sequence of natural rubber-degrading, novel Gram-negative bacterium, Rhizobacter gummiphilus strain NS21.</title>
        <authorList>
            <person name="Tabata M."/>
            <person name="Kasai D."/>
            <person name="Fukuda M."/>
        </authorList>
    </citation>
    <scope>NUCLEOTIDE SEQUENCE [LARGE SCALE GENOMIC DNA]</scope>
    <source>
        <strain evidence="3 4">NS21</strain>
    </source>
</reference>
<feature type="chain" id="PRO_5030036652" description="Beta-lactamase-related domain-containing protein" evidence="1">
    <location>
        <begin position="26"/>
        <end position="466"/>
    </location>
</feature>
<evidence type="ECO:0000256" key="1">
    <source>
        <dbReference type="SAM" id="SignalP"/>
    </source>
</evidence>